<name>A0A5J4TVP1_9EUKA</name>
<feature type="non-terminal residue" evidence="1">
    <location>
        <position position="1"/>
    </location>
</feature>
<proteinExistence type="predicted"/>
<evidence type="ECO:0000313" key="1">
    <source>
        <dbReference type="EMBL" id="KAA6362100.1"/>
    </source>
</evidence>
<reference evidence="1 2" key="1">
    <citation type="submission" date="2019-03" db="EMBL/GenBank/DDBJ databases">
        <title>Single cell metagenomics reveals metabolic interactions within the superorganism composed of flagellate Streblomastix strix and complex community of Bacteroidetes bacteria on its surface.</title>
        <authorList>
            <person name="Treitli S.C."/>
            <person name="Kolisko M."/>
            <person name="Husnik F."/>
            <person name="Keeling P."/>
            <person name="Hampl V."/>
        </authorList>
    </citation>
    <scope>NUCLEOTIDE SEQUENCE [LARGE SCALE GENOMIC DNA]</scope>
    <source>
        <strain evidence="1">ST1C</strain>
    </source>
</reference>
<dbReference type="Proteomes" id="UP000324800">
    <property type="component" value="Unassembled WGS sequence"/>
</dbReference>
<gene>
    <name evidence="1" type="ORF">EZS28_042373</name>
</gene>
<sequence length="82" mass="9549">ATPQVGFLYVNRPYWGHNADALEKRERQRLKRGVCDRNKDNEASRSPLFLINQDIEQFEFTQADKLIHLLLRKTDPPATSPI</sequence>
<evidence type="ECO:0000313" key="2">
    <source>
        <dbReference type="Proteomes" id="UP000324800"/>
    </source>
</evidence>
<dbReference type="EMBL" id="SNRW01024656">
    <property type="protein sequence ID" value="KAA6362100.1"/>
    <property type="molecule type" value="Genomic_DNA"/>
</dbReference>
<accession>A0A5J4TVP1</accession>
<dbReference type="AlphaFoldDB" id="A0A5J4TVP1"/>
<organism evidence="1 2">
    <name type="scientific">Streblomastix strix</name>
    <dbReference type="NCBI Taxonomy" id="222440"/>
    <lineage>
        <taxon>Eukaryota</taxon>
        <taxon>Metamonada</taxon>
        <taxon>Preaxostyla</taxon>
        <taxon>Oxymonadida</taxon>
        <taxon>Streblomastigidae</taxon>
        <taxon>Streblomastix</taxon>
    </lineage>
</organism>
<protein>
    <submittedName>
        <fullName evidence="1">Uncharacterized protein</fullName>
    </submittedName>
</protein>
<comment type="caution">
    <text evidence="1">The sequence shown here is derived from an EMBL/GenBank/DDBJ whole genome shotgun (WGS) entry which is preliminary data.</text>
</comment>